<dbReference type="InterPro" id="IPR016039">
    <property type="entry name" value="Thiolase-like"/>
</dbReference>
<dbReference type="PANTHER" id="PTHR34069:SF2">
    <property type="entry name" value="BETA-KETOACYL-[ACYL-CARRIER-PROTEIN] SYNTHASE III"/>
    <property type="match status" value="1"/>
</dbReference>
<dbReference type="InterPro" id="IPR013747">
    <property type="entry name" value="ACP_syn_III_C"/>
</dbReference>
<evidence type="ECO:0000313" key="5">
    <source>
        <dbReference type="Proteomes" id="UP000729701"/>
    </source>
</evidence>
<dbReference type="SUPFAM" id="SSF53901">
    <property type="entry name" value="Thiolase-like"/>
    <property type="match status" value="2"/>
</dbReference>
<dbReference type="EMBL" id="JAHHGZ010000012">
    <property type="protein sequence ID" value="MBW4668434.1"/>
    <property type="molecule type" value="Genomic_DNA"/>
</dbReference>
<gene>
    <name evidence="4" type="ORF">KME60_13650</name>
</gene>
<dbReference type="Pfam" id="PF08541">
    <property type="entry name" value="ACP_syn_III_C"/>
    <property type="match status" value="1"/>
</dbReference>
<organism evidence="4 5">
    <name type="scientific">Cyanomargarita calcarea GSE-NOS-MK-12-04C</name>
    <dbReference type="NCBI Taxonomy" id="2839659"/>
    <lineage>
        <taxon>Bacteria</taxon>
        <taxon>Bacillati</taxon>
        <taxon>Cyanobacteriota</taxon>
        <taxon>Cyanophyceae</taxon>
        <taxon>Nostocales</taxon>
        <taxon>Cyanomargaritaceae</taxon>
        <taxon>Cyanomargarita</taxon>
    </lineage>
</organism>
<proteinExistence type="predicted"/>
<accession>A0A951QL66</accession>
<evidence type="ECO:0000256" key="2">
    <source>
        <dbReference type="ARBA" id="ARBA00023315"/>
    </source>
</evidence>
<dbReference type="PANTHER" id="PTHR34069">
    <property type="entry name" value="3-OXOACYL-[ACYL-CARRIER-PROTEIN] SYNTHASE 3"/>
    <property type="match status" value="1"/>
</dbReference>
<dbReference type="GO" id="GO:0016746">
    <property type="term" value="F:acyltransferase activity"/>
    <property type="evidence" value="ECO:0007669"/>
    <property type="project" value="UniProtKB-KW"/>
</dbReference>
<keyword evidence="1" id="KW-0808">Transferase</keyword>
<dbReference type="GO" id="GO:0044550">
    <property type="term" value="P:secondary metabolite biosynthetic process"/>
    <property type="evidence" value="ECO:0007669"/>
    <property type="project" value="TreeGrafter"/>
</dbReference>
<reference evidence="4" key="2">
    <citation type="journal article" date="2022" name="Microbiol. Resour. Announc.">
        <title>Metagenome Sequencing to Explore Phylogenomics of Terrestrial Cyanobacteria.</title>
        <authorList>
            <person name="Ward R.D."/>
            <person name="Stajich J.E."/>
            <person name="Johansen J.R."/>
            <person name="Huntemann M."/>
            <person name="Clum A."/>
            <person name="Foster B."/>
            <person name="Foster B."/>
            <person name="Roux S."/>
            <person name="Palaniappan K."/>
            <person name="Varghese N."/>
            <person name="Mukherjee S."/>
            <person name="Reddy T.B.K."/>
            <person name="Daum C."/>
            <person name="Copeland A."/>
            <person name="Chen I.A."/>
            <person name="Ivanova N.N."/>
            <person name="Kyrpides N.C."/>
            <person name="Shapiro N."/>
            <person name="Eloe-Fadrosh E.A."/>
            <person name="Pietrasiak N."/>
        </authorList>
    </citation>
    <scope>NUCLEOTIDE SEQUENCE</scope>
    <source>
        <strain evidence="4">GSE-NOS-MK-12-04C</strain>
    </source>
</reference>
<reference evidence="4" key="1">
    <citation type="submission" date="2021-05" db="EMBL/GenBank/DDBJ databases">
        <authorList>
            <person name="Pietrasiak N."/>
            <person name="Ward R."/>
            <person name="Stajich J.E."/>
            <person name="Kurbessoian T."/>
        </authorList>
    </citation>
    <scope>NUCLEOTIDE SEQUENCE</scope>
    <source>
        <strain evidence="4">GSE-NOS-MK-12-04C</strain>
    </source>
</reference>
<dbReference type="AlphaFoldDB" id="A0A951QL66"/>
<keyword evidence="2" id="KW-0012">Acyltransferase</keyword>
<dbReference type="Proteomes" id="UP000729701">
    <property type="component" value="Unassembled WGS sequence"/>
</dbReference>
<name>A0A951QL66_9CYAN</name>
<comment type="caution">
    <text evidence="4">The sequence shown here is derived from an EMBL/GenBank/DDBJ whole genome shotgun (WGS) entry which is preliminary data.</text>
</comment>
<protein>
    <recommendedName>
        <fullName evidence="3">Beta-ketoacyl-[acyl-carrier-protein] synthase III C-terminal domain-containing protein</fullName>
    </recommendedName>
</protein>
<feature type="domain" description="Beta-ketoacyl-[acyl-carrier-protein] synthase III C-terminal" evidence="3">
    <location>
        <begin position="86"/>
        <end position="171"/>
    </location>
</feature>
<evidence type="ECO:0000259" key="3">
    <source>
        <dbReference type="Pfam" id="PF08541"/>
    </source>
</evidence>
<evidence type="ECO:0000313" key="4">
    <source>
        <dbReference type="EMBL" id="MBW4668434.1"/>
    </source>
</evidence>
<dbReference type="Gene3D" id="3.40.47.10">
    <property type="match status" value="2"/>
</dbReference>
<sequence>METETVGITSIGYYIPSGVLTSEEMAKLANLPEFVFTEKIGIEKKPIADKDEHPSEMGTKAALEAIKKAGISASEINLIAYCGAGDYSINDVDFIFTNQVKKSLSKRILESLSLTDDKTFNSLTEYGHLGAVDTLFCLGKTLEKNKIKPGSLVVLASSAAGFSWAALTVKY</sequence>
<evidence type="ECO:0000256" key="1">
    <source>
        <dbReference type="ARBA" id="ARBA00022679"/>
    </source>
</evidence>